<proteinExistence type="predicted"/>
<dbReference type="HOGENOM" id="CLU_3001345_0_0_5"/>
<gene>
    <name evidence="2" type="ORF">HMPREF0731_4570</name>
</gene>
<feature type="compositionally biased region" description="Pro residues" evidence="1">
    <location>
        <begin position="48"/>
        <end position="57"/>
    </location>
</feature>
<feature type="region of interest" description="Disordered" evidence="1">
    <location>
        <begin position="1"/>
        <end position="57"/>
    </location>
</feature>
<evidence type="ECO:0000256" key="1">
    <source>
        <dbReference type="SAM" id="MobiDB-lite"/>
    </source>
</evidence>
<feature type="compositionally biased region" description="Basic and acidic residues" evidence="1">
    <location>
        <begin position="24"/>
        <end position="34"/>
    </location>
</feature>
<protein>
    <submittedName>
        <fullName evidence="2">Uncharacterized protein</fullName>
    </submittedName>
</protein>
<keyword evidence="3" id="KW-1185">Reference proteome</keyword>
<reference evidence="2 3" key="1">
    <citation type="submission" date="2010-04" db="EMBL/GenBank/DDBJ databases">
        <authorList>
            <person name="Qin X."/>
            <person name="Bachman B."/>
            <person name="Battles P."/>
            <person name="Bell A."/>
            <person name="Bess C."/>
            <person name="Bickham C."/>
            <person name="Chaboub L."/>
            <person name="Chen D."/>
            <person name="Coyle M."/>
            <person name="Deiros D.R."/>
            <person name="Dinh H."/>
            <person name="Forbes L."/>
            <person name="Fowler G."/>
            <person name="Francisco L."/>
            <person name="Fu Q."/>
            <person name="Gubbala S."/>
            <person name="Hale W."/>
            <person name="Han Y."/>
            <person name="Hemphill L."/>
            <person name="Highlander S.K."/>
            <person name="Hirani K."/>
            <person name="Hogues M."/>
            <person name="Jackson L."/>
            <person name="Jakkamsetti A."/>
            <person name="Javaid M."/>
            <person name="Jiang H."/>
            <person name="Korchina V."/>
            <person name="Kovar C."/>
            <person name="Lara F."/>
            <person name="Lee S."/>
            <person name="Mata R."/>
            <person name="Mathew T."/>
            <person name="Moen C."/>
            <person name="Morales K."/>
            <person name="Munidasa M."/>
            <person name="Nazareth L."/>
            <person name="Ngo R."/>
            <person name="Nguyen L."/>
            <person name="Okwuonu G."/>
            <person name="Ongeri F."/>
            <person name="Patil S."/>
            <person name="Petrosino J."/>
            <person name="Pham C."/>
            <person name="Pham P."/>
            <person name="Pu L.-L."/>
            <person name="Puazo M."/>
            <person name="Raj R."/>
            <person name="Reid J."/>
            <person name="Rouhana J."/>
            <person name="Saada N."/>
            <person name="Shang Y."/>
            <person name="Simmons D."/>
            <person name="Thornton R."/>
            <person name="Warren J."/>
            <person name="Weissenberger G."/>
            <person name="Zhang J."/>
            <person name="Zhang L."/>
            <person name="Zhou C."/>
            <person name="Zhu D."/>
            <person name="Muzny D."/>
            <person name="Worley K."/>
            <person name="Gibbs R."/>
        </authorList>
    </citation>
    <scope>NUCLEOTIDE SEQUENCE [LARGE SCALE GENOMIC DNA]</scope>
    <source>
        <strain evidence="2 3">ATCC 49957</strain>
    </source>
</reference>
<sequence>MRHVMRKFADRSLTSPGSAVISSRKREGCDDRLSGRPGAWLSCRRSGRPPPRARPAW</sequence>
<accession>D5RU08</accession>
<organism evidence="2 3">
    <name type="scientific">Pseudoroseomonas cervicalis ATCC 49957</name>
    <dbReference type="NCBI Taxonomy" id="525371"/>
    <lineage>
        <taxon>Bacteria</taxon>
        <taxon>Pseudomonadati</taxon>
        <taxon>Pseudomonadota</taxon>
        <taxon>Alphaproteobacteria</taxon>
        <taxon>Acetobacterales</taxon>
        <taxon>Roseomonadaceae</taxon>
        <taxon>Roseomonas</taxon>
    </lineage>
</organism>
<evidence type="ECO:0000313" key="2">
    <source>
        <dbReference type="EMBL" id="EFH09212.1"/>
    </source>
</evidence>
<dbReference type="Proteomes" id="UP000005324">
    <property type="component" value="Unassembled WGS sequence"/>
</dbReference>
<name>D5RU08_9PROT</name>
<feature type="compositionally biased region" description="Polar residues" evidence="1">
    <location>
        <begin position="12"/>
        <end position="21"/>
    </location>
</feature>
<dbReference type="AlphaFoldDB" id="D5RU08"/>
<dbReference type="EMBL" id="ADVL01000892">
    <property type="protein sequence ID" value="EFH09212.1"/>
    <property type="molecule type" value="Genomic_DNA"/>
</dbReference>
<comment type="caution">
    <text evidence="2">The sequence shown here is derived from an EMBL/GenBank/DDBJ whole genome shotgun (WGS) entry which is preliminary data.</text>
</comment>
<evidence type="ECO:0000313" key="3">
    <source>
        <dbReference type="Proteomes" id="UP000005324"/>
    </source>
</evidence>
<feature type="non-terminal residue" evidence="2">
    <location>
        <position position="57"/>
    </location>
</feature>